<dbReference type="GO" id="GO:0030509">
    <property type="term" value="P:BMP signaling pathway"/>
    <property type="evidence" value="ECO:0007669"/>
    <property type="project" value="TreeGrafter"/>
</dbReference>
<dbReference type="EnsemblMetazoa" id="XM_024225422.1">
    <property type="protein sequence ID" value="XP_024081190.1"/>
    <property type="gene ID" value="LOC106668941"/>
</dbReference>
<feature type="signal peptide" evidence="10">
    <location>
        <begin position="1"/>
        <end position="31"/>
    </location>
</feature>
<dbReference type="Pfam" id="PF06534">
    <property type="entry name" value="RGM_C"/>
    <property type="match status" value="1"/>
</dbReference>
<dbReference type="GO" id="GO:0015026">
    <property type="term" value="F:coreceptor activity"/>
    <property type="evidence" value="ECO:0007669"/>
    <property type="project" value="TreeGrafter"/>
</dbReference>
<evidence type="ECO:0000256" key="5">
    <source>
        <dbReference type="ARBA" id="ARBA00022729"/>
    </source>
</evidence>
<evidence type="ECO:0000256" key="7">
    <source>
        <dbReference type="ARBA" id="ARBA00023180"/>
    </source>
</evidence>
<feature type="transmembrane region" description="Helical" evidence="9">
    <location>
        <begin position="394"/>
        <end position="413"/>
    </location>
</feature>
<dbReference type="RefSeq" id="XP_024081190.1">
    <property type="nucleotide sequence ID" value="XM_024225422.1"/>
</dbReference>
<evidence type="ECO:0000313" key="13">
    <source>
        <dbReference type="EnsemblMetazoa" id="XP_024081192.1"/>
    </source>
</evidence>
<keyword evidence="3" id="KW-1003">Cell membrane</keyword>
<evidence type="ECO:0000259" key="11">
    <source>
        <dbReference type="Pfam" id="PF06534"/>
    </source>
</evidence>
<evidence type="ECO:0000256" key="1">
    <source>
        <dbReference type="ARBA" id="ARBA00004609"/>
    </source>
</evidence>
<dbReference type="PANTHER" id="PTHR31428">
    <property type="entry name" value="RGM DOMAIN FAMILY MEMBER DRAG-1"/>
    <property type="match status" value="1"/>
</dbReference>
<evidence type="ECO:0000256" key="2">
    <source>
        <dbReference type="ARBA" id="ARBA00005321"/>
    </source>
</evidence>
<evidence type="ECO:0000256" key="6">
    <source>
        <dbReference type="ARBA" id="ARBA00023136"/>
    </source>
</evidence>
<dbReference type="InterPro" id="IPR009496">
    <property type="entry name" value="RGM_C"/>
</dbReference>
<dbReference type="EnsemblMetazoa" id="XM_024225424.1">
    <property type="protein sequence ID" value="XP_024081192.1"/>
    <property type="gene ID" value="LOC106668941"/>
</dbReference>
<dbReference type="EnsemblMetazoa" id="XM_024225425.1">
    <property type="protein sequence ID" value="XP_024081193.1"/>
    <property type="gene ID" value="LOC106668941"/>
</dbReference>
<evidence type="ECO:0000256" key="9">
    <source>
        <dbReference type="SAM" id="Phobius"/>
    </source>
</evidence>
<dbReference type="GO" id="GO:0005886">
    <property type="term" value="C:plasma membrane"/>
    <property type="evidence" value="ECO:0007669"/>
    <property type="project" value="UniProtKB-SubCell"/>
</dbReference>
<dbReference type="AlphaFoldDB" id="A0A8I6SEJ4"/>
<dbReference type="RefSeq" id="XP_024081192.1">
    <property type="nucleotide sequence ID" value="XM_024225424.1"/>
</dbReference>
<evidence type="ECO:0000256" key="4">
    <source>
        <dbReference type="ARBA" id="ARBA00022622"/>
    </source>
</evidence>
<evidence type="ECO:0000256" key="10">
    <source>
        <dbReference type="SAM" id="SignalP"/>
    </source>
</evidence>
<dbReference type="Gene3D" id="3.40.1000.10">
    <property type="entry name" value="Mog1/PsbP, alpha/beta/alpha sandwich"/>
    <property type="match status" value="1"/>
</dbReference>
<keyword evidence="6 9" id="KW-0472">Membrane</keyword>
<proteinExistence type="inferred from homology"/>
<dbReference type="GeneID" id="106668941"/>
<feature type="domain" description="Repulsive guidance molecule N-terminal" evidence="12">
    <location>
        <begin position="34"/>
        <end position="102"/>
    </location>
</feature>
<comment type="similarity">
    <text evidence="2">Belongs to the repulsive guidance molecule (RGM) family.</text>
</comment>
<keyword evidence="14" id="KW-1185">Reference proteome</keyword>
<evidence type="ECO:0000256" key="8">
    <source>
        <dbReference type="ARBA" id="ARBA00023288"/>
    </source>
</evidence>
<keyword evidence="5 10" id="KW-0732">Signal</keyword>
<dbReference type="OMA" id="CDYESRA"/>
<evidence type="ECO:0000259" key="12">
    <source>
        <dbReference type="Pfam" id="PF06535"/>
    </source>
</evidence>
<keyword evidence="7" id="KW-0325">Glycoprotein</keyword>
<dbReference type="EnsemblMetazoa" id="XM_014398155.2">
    <property type="protein sequence ID" value="XP_014253641.1"/>
    <property type="gene ID" value="LOC106668941"/>
</dbReference>
<dbReference type="EnsemblMetazoa" id="XM_024225423.1">
    <property type="protein sequence ID" value="XP_024081191.1"/>
    <property type="gene ID" value="LOC106668941"/>
</dbReference>
<keyword evidence="9" id="KW-1133">Transmembrane helix</keyword>
<dbReference type="InterPro" id="IPR040287">
    <property type="entry name" value="RGM"/>
</dbReference>
<dbReference type="EnsemblMetazoa" id="XM_014398154.2">
    <property type="protein sequence ID" value="XP_014253640.1"/>
    <property type="gene ID" value="LOC106668941"/>
</dbReference>
<keyword evidence="8" id="KW-0449">Lipoprotein</keyword>
<dbReference type="RefSeq" id="XP_014253640.1">
    <property type="nucleotide sequence ID" value="XM_014398154.2"/>
</dbReference>
<dbReference type="OrthoDB" id="10013795at2759"/>
<evidence type="ECO:0008006" key="15">
    <source>
        <dbReference type="Google" id="ProtNLM"/>
    </source>
</evidence>
<name>A0A8I6SEJ4_CIMLE</name>
<comment type="subcellular location">
    <subcellularLocation>
        <location evidence="1">Cell membrane</location>
        <topology evidence="1">Lipid-anchor</topology>
        <topology evidence="1">GPI-anchor</topology>
    </subcellularLocation>
</comment>
<feature type="domain" description="Repulsive guidance molecule C-terminal" evidence="11">
    <location>
        <begin position="134"/>
        <end position="370"/>
    </location>
</feature>
<reference evidence="13" key="1">
    <citation type="submission" date="2022-01" db="UniProtKB">
        <authorList>
            <consortium name="EnsemblMetazoa"/>
        </authorList>
    </citation>
    <scope>IDENTIFICATION</scope>
</reference>
<dbReference type="PANTHER" id="PTHR31428:SF6">
    <property type="entry name" value="REPULSIVE GUIDANCE MOLECULE B HOMOLOG DRAG-1"/>
    <property type="match status" value="1"/>
</dbReference>
<dbReference type="GO" id="GO:0098552">
    <property type="term" value="C:side of membrane"/>
    <property type="evidence" value="ECO:0007669"/>
    <property type="project" value="UniProtKB-KW"/>
</dbReference>
<dbReference type="Pfam" id="PF06535">
    <property type="entry name" value="RGM_N"/>
    <property type="match status" value="1"/>
</dbReference>
<accession>A0A8I6SEJ4</accession>
<dbReference type="RefSeq" id="XP_014253641.1">
    <property type="nucleotide sequence ID" value="XM_014398155.2"/>
</dbReference>
<organism evidence="13 14">
    <name type="scientific">Cimex lectularius</name>
    <name type="common">Bed bug</name>
    <name type="synonym">Acanthia lectularia</name>
    <dbReference type="NCBI Taxonomy" id="79782"/>
    <lineage>
        <taxon>Eukaryota</taxon>
        <taxon>Metazoa</taxon>
        <taxon>Ecdysozoa</taxon>
        <taxon>Arthropoda</taxon>
        <taxon>Hexapoda</taxon>
        <taxon>Insecta</taxon>
        <taxon>Pterygota</taxon>
        <taxon>Neoptera</taxon>
        <taxon>Paraneoptera</taxon>
        <taxon>Hemiptera</taxon>
        <taxon>Heteroptera</taxon>
        <taxon>Panheteroptera</taxon>
        <taxon>Cimicomorpha</taxon>
        <taxon>Cimicidae</taxon>
        <taxon>Cimex</taxon>
    </lineage>
</organism>
<evidence type="ECO:0000256" key="3">
    <source>
        <dbReference type="ARBA" id="ARBA00022475"/>
    </source>
</evidence>
<dbReference type="RefSeq" id="XP_024081191.1">
    <property type="nucleotide sequence ID" value="XM_024225423.1"/>
</dbReference>
<dbReference type="Proteomes" id="UP000494040">
    <property type="component" value="Unassembled WGS sequence"/>
</dbReference>
<evidence type="ECO:0000313" key="14">
    <source>
        <dbReference type="Proteomes" id="UP000494040"/>
    </source>
</evidence>
<protein>
    <recommendedName>
        <fullName evidence="15">RGM domain family member B</fullName>
    </recommendedName>
</protein>
<dbReference type="RefSeq" id="XP_024081193.1">
    <property type="nucleotide sequence ID" value="XM_024225425.1"/>
</dbReference>
<keyword evidence="9" id="KW-0812">Transmembrane</keyword>
<feature type="chain" id="PRO_5036432531" description="RGM domain family member B" evidence="10">
    <location>
        <begin position="32"/>
        <end position="415"/>
    </location>
</feature>
<keyword evidence="4" id="KW-0336">GPI-anchor</keyword>
<sequence length="415" mass="46031">MAHFTHYQTGMVHPPGAIIFLCLLFLGFCSGCAKIETCYRDYNLGLEAAGITVNESSPTFCAELKAYSNCLRKALKECRGNLSYHTSTTYIDLFMKRFKCSQYVHLSVPTKRLSTTRQKPPLVCTYTPSGPMSYQHCGFFGDPHLKTFSGNYETCRTLGAWPLIVNKYLAVQVTNLHVVNSSNASAIMKLTVIIKQMGNCALEKTYEATADAPLKPYFIDGSSKAGPEGSVTIKATKSDGNEKIKIYIRYIDATLILRRVGDYLAFSSRMPKEIVDLSEEEGFDLCRKGCPSNELLNIKTSIKHSSLWESAYANCTNNGGAEEGTGNADIKNTLTDYYLDWCIFDVMTSGENIFVAAAHSAQADVLELDPGSLNNRTVPLWLKKSDTPNGGSTLLFLNSYSLILIFYFVMEVINR</sequence>
<dbReference type="KEGG" id="clec:106668941"/>
<dbReference type="InterPro" id="IPR010536">
    <property type="entry name" value="RGM_N"/>
</dbReference>